<dbReference type="STRING" id="408657.SAMN04487995_4855"/>
<evidence type="ECO:0000256" key="1">
    <source>
        <dbReference type="SAM" id="SignalP"/>
    </source>
</evidence>
<gene>
    <name evidence="2" type="ORF">SAMN04487995_4855</name>
</gene>
<evidence type="ECO:0000313" key="2">
    <source>
        <dbReference type="EMBL" id="SEJ47193.1"/>
    </source>
</evidence>
<protein>
    <submittedName>
        <fullName evidence="2">Uncharacterized protein</fullName>
    </submittedName>
</protein>
<feature type="signal peptide" evidence="1">
    <location>
        <begin position="1"/>
        <end position="21"/>
    </location>
</feature>
<accession>A0A1H6Z0Z3</accession>
<keyword evidence="3" id="KW-1185">Reference proteome</keyword>
<dbReference type="EMBL" id="FNXY01000008">
    <property type="protein sequence ID" value="SEJ47193.1"/>
    <property type="molecule type" value="Genomic_DNA"/>
</dbReference>
<evidence type="ECO:0000313" key="3">
    <source>
        <dbReference type="Proteomes" id="UP000199532"/>
    </source>
</evidence>
<organism evidence="2 3">
    <name type="scientific">Dyadobacter koreensis</name>
    <dbReference type="NCBI Taxonomy" id="408657"/>
    <lineage>
        <taxon>Bacteria</taxon>
        <taxon>Pseudomonadati</taxon>
        <taxon>Bacteroidota</taxon>
        <taxon>Cytophagia</taxon>
        <taxon>Cytophagales</taxon>
        <taxon>Spirosomataceae</taxon>
        <taxon>Dyadobacter</taxon>
    </lineage>
</organism>
<dbReference type="Proteomes" id="UP000199532">
    <property type="component" value="Unassembled WGS sequence"/>
</dbReference>
<feature type="chain" id="PRO_5011748783" evidence="1">
    <location>
        <begin position="22"/>
        <end position="99"/>
    </location>
</feature>
<name>A0A1H6Z0Z3_9BACT</name>
<dbReference type="AlphaFoldDB" id="A0A1H6Z0Z3"/>
<proteinExistence type="predicted"/>
<sequence length="99" mass="10926">MLKTLCLILLTTFLICKATDAASLLLAKEKAKVICDSGTCDNENTEEAEKMIDDQLLVDHRVSLHHSTAAVVLQTAFSYTVGFENEIYRNLLSPPPELS</sequence>
<keyword evidence="1" id="KW-0732">Signal</keyword>
<dbReference type="OrthoDB" id="964101at2"/>
<reference evidence="2 3" key="1">
    <citation type="submission" date="2016-10" db="EMBL/GenBank/DDBJ databases">
        <authorList>
            <person name="de Groot N.N."/>
        </authorList>
    </citation>
    <scope>NUCLEOTIDE SEQUENCE [LARGE SCALE GENOMIC DNA]</scope>
    <source>
        <strain evidence="2 3">DSM 19938</strain>
    </source>
</reference>